<accession>A0A1M7N3K0</accession>
<organism evidence="2 3">
    <name type="scientific">Actinacidiphila paucisporea</name>
    <dbReference type="NCBI Taxonomy" id="310782"/>
    <lineage>
        <taxon>Bacteria</taxon>
        <taxon>Bacillati</taxon>
        <taxon>Actinomycetota</taxon>
        <taxon>Actinomycetes</taxon>
        <taxon>Kitasatosporales</taxon>
        <taxon>Streptomycetaceae</taxon>
        <taxon>Actinacidiphila</taxon>
    </lineage>
</organism>
<reference evidence="2 3" key="1">
    <citation type="submission" date="2016-11" db="EMBL/GenBank/DDBJ databases">
        <authorList>
            <person name="Jaros S."/>
            <person name="Januszkiewicz K."/>
            <person name="Wedrychowicz H."/>
        </authorList>
    </citation>
    <scope>NUCLEOTIDE SEQUENCE [LARGE SCALE GENOMIC DNA]</scope>
    <source>
        <strain evidence="2 3">CGMCC 4.2025</strain>
    </source>
</reference>
<dbReference type="RefSeq" id="WP_159450291.1">
    <property type="nucleotide sequence ID" value="NZ_FRBI01000017.1"/>
</dbReference>
<evidence type="ECO:0000259" key="1">
    <source>
        <dbReference type="Pfam" id="PF21725"/>
    </source>
</evidence>
<dbReference type="AlphaFoldDB" id="A0A1M7N3K0"/>
<gene>
    <name evidence="2" type="ORF">SAMN05216499_117101</name>
</gene>
<evidence type="ECO:0000313" key="3">
    <source>
        <dbReference type="Proteomes" id="UP000184111"/>
    </source>
</evidence>
<dbReference type="Pfam" id="PF21725">
    <property type="entry name" value="T7SS_signal"/>
    <property type="match status" value="1"/>
</dbReference>
<evidence type="ECO:0000313" key="2">
    <source>
        <dbReference type="EMBL" id="SHM97585.1"/>
    </source>
</evidence>
<dbReference type="InterPro" id="IPR049082">
    <property type="entry name" value="T7SS_signal"/>
</dbReference>
<keyword evidence="3" id="KW-1185">Reference proteome</keyword>
<feature type="domain" description="Putative T7SS secretion signal" evidence="1">
    <location>
        <begin position="10"/>
        <end position="44"/>
    </location>
</feature>
<protein>
    <recommendedName>
        <fullName evidence="1">Putative T7SS secretion signal domain-containing protein</fullName>
    </recommendedName>
</protein>
<sequence>MPSTRSVAVWSTAADWVEDKGDHIADHLGAHVAEQQLGQSEEPDGHD</sequence>
<name>A0A1M7N3K0_9ACTN</name>
<dbReference type="EMBL" id="FRBI01000017">
    <property type="protein sequence ID" value="SHM97585.1"/>
    <property type="molecule type" value="Genomic_DNA"/>
</dbReference>
<proteinExistence type="predicted"/>
<dbReference type="Proteomes" id="UP000184111">
    <property type="component" value="Unassembled WGS sequence"/>
</dbReference>